<feature type="domain" description="HTH asnC-type" evidence="5">
    <location>
        <begin position="20"/>
        <end position="81"/>
    </location>
</feature>
<dbReference type="Gene3D" id="1.10.10.10">
    <property type="entry name" value="Winged helix-like DNA-binding domain superfamily/Winged helix DNA-binding domain"/>
    <property type="match status" value="1"/>
</dbReference>
<evidence type="ECO:0000256" key="3">
    <source>
        <dbReference type="ARBA" id="ARBA00023163"/>
    </source>
</evidence>
<dbReference type="PROSITE" id="PS00519">
    <property type="entry name" value="HTH_ASNC_1"/>
    <property type="match status" value="1"/>
</dbReference>
<comment type="caution">
    <text evidence="6">The sequence shown here is derived from an EMBL/GenBank/DDBJ whole genome shotgun (WGS) entry which is preliminary data.</text>
</comment>
<evidence type="ECO:0000313" key="6">
    <source>
        <dbReference type="EMBL" id="GHO56303.1"/>
    </source>
</evidence>
<accession>A0ABQ3UUD1</accession>
<dbReference type="PRINTS" id="PR00033">
    <property type="entry name" value="HTHASNC"/>
</dbReference>
<dbReference type="EMBL" id="BNJG01000002">
    <property type="protein sequence ID" value="GHO56303.1"/>
    <property type="molecule type" value="Genomic_DNA"/>
</dbReference>
<dbReference type="InterPro" id="IPR011991">
    <property type="entry name" value="ArsR-like_HTH"/>
</dbReference>
<keyword evidence="7" id="KW-1185">Reference proteome</keyword>
<evidence type="ECO:0000259" key="5">
    <source>
        <dbReference type="PROSITE" id="PS50956"/>
    </source>
</evidence>
<dbReference type="InterPro" id="IPR036390">
    <property type="entry name" value="WH_DNA-bd_sf"/>
</dbReference>
<dbReference type="PROSITE" id="PS50956">
    <property type="entry name" value="HTH_ASNC_2"/>
    <property type="match status" value="1"/>
</dbReference>
<evidence type="ECO:0000313" key="7">
    <source>
        <dbReference type="Proteomes" id="UP000654345"/>
    </source>
</evidence>
<gene>
    <name evidence="6" type="ORF">KSB_47780</name>
</gene>
<dbReference type="SMART" id="SM00344">
    <property type="entry name" value="HTH_ASNC"/>
    <property type="match status" value="1"/>
</dbReference>
<dbReference type="Proteomes" id="UP000654345">
    <property type="component" value="Unassembled WGS sequence"/>
</dbReference>
<dbReference type="SUPFAM" id="SSF54909">
    <property type="entry name" value="Dimeric alpha+beta barrel"/>
    <property type="match status" value="1"/>
</dbReference>
<dbReference type="InterPro" id="IPR036388">
    <property type="entry name" value="WH-like_DNA-bd_sf"/>
</dbReference>
<keyword evidence="1" id="KW-0805">Transcription regulation</keyword>
<dbReference type="InterPro" id="IPR019885">
    <property type="entry name" value="Tscrpt_reg_HTH_AsnC-type_CS"/>
</dbReference>
<keyword evidence="3" id="KW-0804">Transcription</keyword>
<dbReference type="CDD" id="cd00090">
    <property type="entry name" value="HTH_ARSR"/>
    <property type="match status" value="1"/>
</dbReference>
<dbReference type="InterPro" id="IPR019888">
    <property type="entry name" value="Tscrpt_reg_AsnC-like"/>
</dbReference>
<dbReference type="InterPro" id="IPR011008">
    <property type="entry name" value="Dimeric_a/b-barrel"/>
</dbReference>
<dbReference type="RefSeq" id="WP_201372832.1">
    <property type="nucleotide sequence ID" value="NZ_BNJG01000002.1"/>
</dbReference>
<dbReference type="Gene3D" id="3.30.70.920">
    <property type="match status" value="1"/>
</dbReference>
<evidence type="ECO:0000256" key="1">
    <source>
        <dbReference type="ARBA" id="ARBA00023015"/>
    </source>
</evidence>
<dbReference type="InterPro" id="IPR000485">
    <property type="entry name" value="AsnC-type_HTH_dom"/>
</dbReference>
<keyword evidence="2" id="KW-0238">DNA-binding</keyword>
<dbReference type="InterPro" id="IPR019887">
    <property type="entry name" value="Tscrpt_reg_AsnC/Lrp_C"/>
</dbReference>
<dbReference type="Pfam" id="PF13412">
    <property type="entry name" value="HTH_24"/>
    <property type="match status" value="1"/>
</dbReference>
<name>A0ABQ3UUD1_9CHLR</name>
<dbReference type="PANTHER" id="PTHR30154:SF53">
    <property type="entry name" value="HTH-TYPE TRANSCRIPTIONAL REGULATOR LRPC"/>
    <property type="match status" value="1"/>
</dbReference>
<evidence type="ECO:0000256" key="4">
    <source>
        <dbReference type="SAM" id="MobiDB-lite"/>
    </source>
</evidence>
<reference evidence="6 7" key="1">
    <citation type="journal article" date="2021" name="Int. J. Syst. Evol. Microbiol.">
        <title>Reticulibacter mediterranei gen. nov., sp. nov., within the new family Reticulibacteraceae fam. nov., and Ktedonospora formicarum gen. nov., sp. nov., Ktedonobacter robiniae sp. nov., Dictyobacter formicarum sp. nov. and Dictyobacter arantiisoli sp. nov., belonging to the class Ktedonobacteria.</title>
        <authorList>
            <person name="Yabe S."/>
            <person name="Zheng Y."/>
            <person name="Wang C.M."/>
            <person name="Sakai Y."/>
            <person name="Abe K."/>
            <person name="Yokota A."/>
            <person name="Donadio S."/>
            <person name="Cavaletti L."/>
            <person name="Monciardini P."/>
        </authorList>
    </citation>
    <scope>NUCLEOTIDE SEQUENCE [LARGE SCALE GENOMIC DNA]</scope>
    <source>
        <strain evidence="6 7">SOSP1-30</strain>
    </source>
</reference>
<dbReference type="Pfam" id="PF01037">
    <property type="entry name" value="AsnC_trans_reg"/>
    <property type="match status" value="1"/>
</dbReference>
<dbReference type="SUPFAM" id="SSF46785">
    <property type="entry name" value="Winged helix' DNA-binding domain"/>
    <property type="match status" value="1"/>
</dbReference>
<proteinExistence type="predicted"/>
<evidence type="ECO:0000256" key="2">
    <source>
        <dbReference type="ARBA" id="ARBA00023125"/>
    </source>
</evidence>
<dbReference type="PANTHER" id="PTHR30154">
    <property type="entry name" value="LEUCINE-RESPONSIVE REGULATORY PROTEIN"/>
    <property type="match status" value="1"/>
</dbReference>
<sequence>MVQDLKEKRLFTYTAPNEAIDAVNKRILEELQREPRLTMSELGRRIGMSSPAVTERVRRLEETGVIRGYRLDLNPAALGLPIAAYIRIRPNSGQLPRIAELAQQIPEVVECHRITGEDCFLVKAYIPAIDQLDRLLDSFLVYGSTTTSLIQSSPVPLRPPPFPEEALFEETSN</sequence>
<feature type="region of interest" description="Disordered" evidence="4">
    <location>
        <begin position="152"/>
        <end position="173"/>
    </location>
</feature>
<protein>
    <submittedName>
        <fullName evidence="6">AsnC family transcriptional regulator</fullName>
    </submittedName>
</protein>
<organism evidence="6 7">
    <name type="scientific">Ktedonobacter robiniae</name>
    <dbReference type="NCBI Taxonomy" id="2778365"/>
    <lineage>
        <taxon>Bacteria</taxon>
        <taxon>Bacillati</taxon>
        <taxon>Chloroflexota</taxon>
        <taxon>Ktedonobacteria</taxon>
        <taxon>Ktedonobacterales</taxon>
        <taxon>Ktedonobacteraceae</taxon>
        <taxon>Ktedonobacter</taxon>
    </lineage>
</organism>